<evidence type="ECO:0000256" key="4">
    <source>
        <dbReference type="SAM" id="SignalP"/>
    </source>
</evidence>
<dbReference type="EMBL" id="MSGO01000008">
    <property type="protein sequence ID" value="OLL15577.1"/>
    <property type="molecule type" value="Genomic_DNA"/>
</dbReference>
<dbReference type="GO" id="GO:1901982">
    <property type="term" value="F:maltose binding"/>
    <property type="evidence" value="ECO:0007669"/>
    <property type="project" value="TreeGrafter"/>
</dbReference>
<evidence type="ECO:0000256" key="3">
    <source>
        <dbReference type="ARBA" id="ARBA00022729"/>
    </source>
</evidence>
<organism evidence="5 6">
    <name type="scientific">Actinomyces oris</name>
    <dbReference type="NCBI Taxonomy" id="544580"/>
    <lineage>
        <taxon>Bacteria</taxon>
        <taxon>Bacillati</taxon>
        <taxon>Actinomycetota</taxon>
        <taxon>Actinomycetes</taxon>
        <taxon>Actinomycetales</taxon>
        <taxon>Actinomycetaceae</taxon>
        <taxon>Actinomyces</taxon>
    </lineage>
</organism>
<dbReference type="PANTHER" id="PTHR30061:SF50">
    <property type="entry name" value="MALTOSE_MALTODEXTRIN-BINDING PERIPLASMIC PROTEIN"/>
    <property type="match status" value="1"/>
</dbReference>
<feature type="chain" id="PRO_5038509422" evidence="4">
    <location>
        <begin position="30"/>
        <end position="437"/>
    </location>
</feature>
<protein>
    <submittedName>
        <fullName evidence="5">ABC transporter substrate-binding protein</fullName>
    </submittedName>
</protein>
<proteinExistence type="inferred from homology"/>
<sequence length="437" mass="45749">MTKKETPMKKHALAASLLAFAMLTAGCSATTGSSGSASSGGVIRYLHRLPDGEGMTKVNDIVARWNAAHPDMKVEATKFDGKAADMNVKLENDVKAGTGPCLAQVGYAEIPKLYTSGLLTDVSAQAEKYKEHFSEGSMSLMTVGKTVVGLPQDSGPLVYFYNKVAFDQLGLKVPTTSAELAEVAKKAAEQGKYALAFEPDEAPNTLAGQAAAAGAQWFSAENDKWKVNVSSPQTAKVSSFWQGVLDSKTALVANRWDDSFGKALVDQQLIGTIGAAWEGALLADTMKDSPNAGSWAVAQLPAFGDKAMSGPDGGSGVAVLKGCSNPEGAMAFNDWFNTQVDDLATQGLVLTAKAPVKTPQTISTFFGGQDVYTEFTKANAAVNSTFGFMPTWPSLADPMTKAAEAAGKGTGKVDDIFQAAQKTSVSSLKDANLPVAE</sequence>
<evidence type="ECO:0000313" key="6">
    <source>
        <dbReference type="Proteomes" id="UP000185736"/>
    </source>
</evidence>
<dbReference type="GO" id="GO:0015768">
    <property type="term" value="P:maltose transport"/>
    <property type="evidence" value="ECO:0007669"/>
    <property type="project" value="TreeGrafter"/>
</dbReference>
<name>A0A1Q8I3C3_9ACTO</name>
<dbReference type="PROSITE" id="PS51257">
    <property type="entry name" value="PROKAR_LIPOPROTEIN"/>
    <property type="match status" value="1"/>
</dbReference>
<evidence type="ECO:0000256" key="1">
    <source>
        <dbReference type="ARBA" id="ARBA00008520"/>
    </source>
</evidence>
<evidence type="ECO:0000256" key="2">
    <source>
        <dbReference type="ARBA" id="ARBA00022448"/>
    </source>
</evidence>
<gene>
    <name evidence="5" type="ORF">BKH32_02255</name>
</gene>
<comment type="caution">
    <text evidence="5">The sequence shown here is derived from an EMBL/GenBank/DDBJ whole genome shotgun (WGS) entry which is preliminary data.</text>
</comment>
<keyword evidence="2" id="KW-0813">Transport</keyword>
<dbReference type="Gene3D" id="3.40.190.10">
    <property type="entry name" value="Periplasmic binding protein-like II"/>
    <property type="match status" value="3"/>
</dbReference>
<dbReference type="Proteomes" id="UP000185736">
    <property type="component" value="Unassembled WGS sequence"/>
</dbReference>
<feature type="signal peptide" evidence="4">
    <location>
        <begin position="1"/>
        <end position="29"/>
    </location>
</feature>
<dbReference type="PANTHER" id="PTHR30061">
    <property type="entry name" value="MALTOSE-BINDING PERIPLASMIC PROTEIN"/>
    <property type="match status" value="1"/>
</dbReference>
<dbReference type="GO" id="GO:0055052">
    <property type="term" value="C:ATP-binding cassette (ABC) transporter complex, substrate-binding subunit-containing"/>
    <property type="evidence" value="ECO:0007669"/>
    <property type="project" value="TreeGrafter"/>
</dbReference>
<dbReference type="GO" id="GO:0042956">
    <property type="term" value="P:maltodextrin transmembrane transport"/>
    <property type="evidence" value="ECO:0007669"/>
    <property type="project" value="TreeGrafter"/>
</dbReference>
<comment type="similarity">
    <text evidence="1">Belongs to the bacterial solute-binding protein 1 family.</text>
</comment>
<evidence type="ECO:0000313" key="5">
    <source>
        <dbReference type="EMBL" id="OLL15577.1"/>
    </source>
</evidence>
<keyword evidence="3 4" id="KW-0732">Signal</keyword>
<accession>A0A1Q8I3C3</accession>
<dbReference type="SUPFAM" id="SSF53850">
    <property type="entry name" value="Periplasmic binding protein-like II"/>
    <property type="match status" value="1"/>
</dbReference>
<dbReference type="AlphaFoldDB" id="A0A1Q8I3C3"/>
<reference evidence="5 6" key="1">
    <citation type="submission" date="2016-12" db="EMBL/GenBank/DDBJ databases">
        <title>Genomic comparison of strains in the 'Actinomyces naeslundii' group.</title>
        <authorList>
            <person name="Mughal S.R."/>
            <person name="Do T."/>
            <person name="Gilbert S.C."/>
            <person name="Witherden E.A."/>
            <person name="Didelot X."/>
            <person name="Beighton D."/>
        </authorList>
    </citation>
    <scope>NUCLEOTIDE SEQUENCE [LARGE SCALE GENOMIC DNA]</scope>
    <source>
        <strain evidence="5 6">S64C</strain>
    </source>
</reference>